<evidence type="ECO:0000313" key="4">
    <source>
        <dbReference type="Proteomes" id="UP000322622"/>
    </source>
</evidence>
<keyword evidence="2" id="KW-1133">Transmembrane helix</keyword>
<accession>A0AB37CKZ9</accession>
<keyword evidence="2" id="KW-0472">Membrane</keyword>
<evidence type="ECO:0008006" key="5">
    <source>
        <dbReference type="Google" id="ProtNLM"/>
    </source>
</evidence>
<reference evidence="3 4" key="1">
    <citation type="submission" date="2019-06" db="EMBL/GenBank/DDBJ databases">
        <title>Complete genome sequence of Streptococcus salivarius LAB813.</title>
        <authorList>
            <person name="Levesque C.M."/>
            <person name="Gong S.-G."/>
            <person name="Dufour D."/>
            <person name="Barbour A."/>
        </authorList>
    </citation>
    <scope>NUCLEOTIDE SEQUENCE [LARGE SCALE GENOMIC DNA]</scope>
    <source>
        <strain evidence="3 4">LAB813</strain>
    </source>
</reference>
<dbReference type="Proteomes" id="UP000322622">
    <property type="component" value="Chromosome"/>
</dbReference>
<sequence>MIDTFKVKILKGVGVAIIVILIFVIGFGVGHIGKSTQKVSAPKTKKVAEGTELTQDYIRKFLIAYYTKKDLEENRSRYKPFMTDGLYTSVVNMENEPVNQTYKGYVVDQAFKSADIFIDEKNHTAIATINYTNTLLKNKGDYKDAQKNVASKNTLRLTFTKDGKKFKVNNMSYLIVTDSANVTDTTNSYGTLESASSSGSNTSASTGTSGSGNATSPTSTDSLNSEE</sequence>
<evidence type="ECO:0000256" key="2">
    <source>
        <dbReference type="SAM" id="Phobius"/>
    </source>
</evidence>
<organism evidence="3 4">
    <name type="scientific">Streptococcus salivarius</name>
    <dbReference type="NCBI Taxonomy" id="1304"/>
    <lineage>
        <taxon>Bacteria</taxon>
        <taxon>Bacillati</taxon>
        <taxon>Bacillota</taxon>
        <taxon>Bacilli</taxon>
        <taxon>Lactobacillales</taxon>
        <taxon>Streptococcaceae</taxon>
        <taxon>Streptococcus</taxon>
    </lineage>
</organism>
<proteinExistence type="predicted"/>
<feature type="region of interest" description="Disordered" evidence="1">
    <location>
        <begin position="191"/>
        <end position="227"/>
    </location>
</feature>
<dbReference type="EMBL" id="CP040804">
    <property type="protein sequence ID" value="QEM31958.1"/>
    <property type="molecule type" value="Genomic_DNA"/>
</dbReference>
<evidence type="ECO:0000313" key="3">
    <source>
        <dbReference type="EMBL" id="QEM31958.1"/>
    </source>
</evidence>
<name>A0AB37CKZ9_STRSL</name>
<feature type="compositionally biased region" description="Low complexity" evidence="1">
    <location>
        <begin position="194"/>
        <end position="220"/>
    </location>
</feature>
<keyword evidence="2" id="KW-0812">Transmembrane</keyword>
<dbReference type="AlphaFoldDB" id="A0AB37CKZ9"/>
<gene>
    <name evidence="3" type="ORF">FHI56_03285</name>
</gene>
<evidence type="ECO:0000256" key="1">
    <source>
        <dbReference type="SAM" id="MobiDB-lite"/>
    </source>
</evidence>
<protein>
    <recommendedName>
        <fullName evidence="5">Parvulin-like peptidyl-prolyl isomerase</fullName>
    </recommendedName>
</protein>
<dbReference type="RefSeq" id="WP_149561160.1">
    <property type="nucleotide sequence ID" value="NZ_CP040804.1"/>
</dbReference>
<feature type="transmembrane region" description="Helical" evidence="2">
    <location>
        <begin position="12"/>
        <end position="33"/>
    </location>
</feature>